<protein>
    <recommendedName>
        <fullName evidence="6">Sortase</fullName>
    </recommendedName>
</protein>
<dbReference type="EMBL" id="MFJC01000037">
    <property type="protein sequence ID" value="OGG08937.1"/>
    <property type="molecule type" value="Genomic_DNA"/>
</dbReference>
<reference evidence="4 5" key="1">
    <citation type="journal article" date="2016" name="Nat. Commun.">
        <title>Thousands of microbial genomes shed light on interconnected biogeochemical processes in an aquifer system.</title>
        <authorList>
            <person name="Anantharaman K."/>
            <person name="Brown C.T."/>
            <person name="Hug L.A."/>
            <person name="Sharon I."/>
            <person name="Castelle C.J."/>
            <person name="Probst A.J."/>
            <person name="Thomas B.C."/>
            <person name="Singh A."/>
            <person name="Wilkins M.J."/>
            <person name="Karaoz U."/>
            <person name="Brodie E.L."/>
            <person name="Williams K.H."/>
            <person name="Hubbard S.S."/>
            <person name="Banfield J.F."/>
        </authorList>
    </citation>
    <scope>NUCLEOTIDE SEQUENCE [LARGE SCALE GENOMIC DNA]</scope>
</reference>
<dbReference type="Pfam" id="PF04203">
    <property type="entry name" value="Sortase"/>
    <property type="match status" value="1"/>
</dbReference>
<keyword evidence="3" id="KW-1133">Transmembrane helix</keyword>
<evidence type="ECO:0000256" key="3">
    <source>
        <dbReference type="SAM" id="Phobius"/>
    </source>
</evidence>
<dbReference type="AlphaFoldDB" id="A0A1F5Z9U4"/>
<gene>
    <name evidence="4" type="ORF">A2154_02695</name>
</gene>
<comment type="caution">
    <text evidence="4">The sequence shown here is derived from an EMBL/GenBank/DDBJ whole genome shotgun (WGS) entry which is preliminary data.</text>
</comment>
<evidence type="ECO:0008006" key="6">
    <source>
        <dbReference type="Google" id="ProtNLM"/>
    </source>
</evidence>
<dbReference type="STRING" id="1798373.A2154_02695"/>
<dbReference type="Gene3D" id="2.40.260.10">
    <property type="entry name" value="Sortase"/>
    <property type="match status" value="1"/>
</dbReference>
<evidence type="ECO:0000256" key="1">
    <source>
        <dbReference type="ARBA" id="ARBA00022801"/>
    </source>
</evidence>
<dbReference type="SUPFAM" id="SSF63817">
    <property type="entry name" value="Sortase"/>
    <property type="match status" value="1"/>
</dbReference>
<accession>A0A1F5Z9U4</accession>
<sequence>MLRVDTERRFSLRAEARSLATPNVSNPTPVVQLQPAPVKAPQTRNQSQTKANTSWSRRLGLILIALALGGIIGPFTPQARLETAFFGSRAKKAVIDAINPPAVLPPSAPLSFDPLVAPDGAKITPINTDFSLIIPKIGVNSEVVEGVNPADPTEYNDRLKTAVAHASTSYTPDEKGTVYLFSHSTNYQWFVRDLNAVFYMVKDLVPGDTIVIFYHGARYTYEVKEKRVVRPNQVSYLVPDDERKTLILQTCWPPGSIAERLLVFADLIEEQTESI</sequence>
<evidence type="ECO:0000313" key="4">
    <source>
        <dbReference type="EMBL" id="OGG08937.1"/>
    </source>
</evidence>
<feature type="transmembrane region" description="Helical" evidence="3">
    <location>
        <begin position="59"/>
        <end position="76"/>
    </location>
</feature>
<dbReference type="GO" id="GO:0016787">
    <property type="term" value="F:hydrolase activity"/>
    <property type="evidence" value="ECO:0007669"/>
    <property type="project" value="UniProtKB-KW"/>
</dbReference>
<dbReference type="Proteomes" id="UP000176854">
    <property type="component" value="Unassembled WGS sequence"/>
</dbReference>
<evidence type="ECO:0000313" key="5">
    <source>
        <dbReference type="Proteomes" id="UP000176854"/>
    </source>
</evidence>
<dbReference type="InterPro" id="IPR005754">
    <property type="entry name" value="Sortase"/>
</dbReference>
<feature type="region of interest" description="Disordered" evidence="2">
    <location>
        <begin position="21"/>
        <end position="52"/>
    </location>
</feature>
<evidence type="ECO:0000256" key="2">
    <source>
        <dbReference type="SAM" id="MobiDB-lite"/>
    </source>
</evidence>
<feature type="compositionally biased region" description="Polar residues" evidence="2">
    <location>
        <begin position="42"/>
        <end position="52"/>
    </location>
</feature>
<name>A0A1F5Z9U4_9BACT</name>
<feature type="compositionally biased region" description="Polar residues" evidence="2">
    <location>
        <begin position="21"/>
        <end position="31"/>
    </location>
</feature>
<keyword evidence="3" id="KW-0812">Transmembrane</keyword>
<organism evidence="4 5">
    <name type="scientific">Candidatus Gottesmanbacteria bacterium RBG_16_43_7</name>
    <dbReference type="NCBI Taxonomy" id="1798373"/>
    <lineage>
        <taxon>Bacteria</taxon>
        <taxon>Candidatus Gottesmaniibacteriota</taxon>
    </lineage>
</organism>
<proteinExistence type="predicted"/>
<keyword evidence="3" id="KW-0472">Membrane</keyword>
<keyword evidence="1" id="KW-0378">Hydrolase</keyword>
<dbReference type="InterPro" id="IPR023365">
    <property type="entry name" value="Sortase_dom-sf"/>
</dbReference>